<protein>
    <submittedName>
        <fullName evidence="1">Uncharacterized protein</fullName>
    </submittedName>
</protein>
<comment type="caution">
    <text evidence="1">The sequence shown here is derived from an EMBL/GenBank/DDBJ whole genome shotgun (WGS) entry which is preliminary data.</text>
</comment>
<name>A0A420WUR4_9GAMM</name>
<dbReference type="Proteomes" id="UP000281975">
    <property type="component" value="Unassembled WGS sequence"/>
</dbReference>
<organism evidence="1 2">
    <name type="scientific">Kushneria sinocarnis</name>
    <dbReference type="NCBI Taxonomy" id="595502"/>
    <lineage>
        <taxon>Bacteria</taxon>
        <taxon>Pseudomonadati</taxon>
        <taxon>Pseudomonadota</taxon>
        <taxon>Gammaproteobacteria</taxon>
        <taxon>Oceanospirillales</taxon>
        <taxon>Halomonadaceae</taxon>
        <taxon>Kushneria</taxon>
    </lineage>
</organism>
<evidence type="ECO:0000313" key="2">
    <source>
        <dbReference type="Proteomes" id="UP000281975"/>
    </source>
</evidence>
<dbReference type="EMBL" id="RBIN01000007">
    <property type="protein sequence ID" value="RKQ97162.1"/>
    <property type="molecule type" value="Genomic_DNA"/>
</dbReference>
<dbReference type="AlphaFoldDB" id="A0A420WUR4"/>
<proteinExistence type="predicted"/>
<keyword evidence="2" id="KW-1185">Reference proteome</keyword>
<sequence>MADYGLQVFGEDGNPWFDSTENMVRVVDYFLVDTPNGSRHIPGLGQNGFFIVSGYGGTKASAGKWGQSQPPFLMQKFHIDGDTLRWEYDFEGHYHFRVDEQERSQIYVTVILFR</sequence>
<accession>A0A420WUR4</accession>
<evidence type="ECO:0000313" key="1">
    <source>
        <dbReference type="EMBL" id="RKQ97162.1"/>
    </source>
</evidence>
<reference evidence="1 2" key="1">
    <citation type="submission" date="2018-10" db="EMBL/GenBank/DDBJ databases">
        <title>Genomic Encyclopedia of Type Strains, Phase IV (KMG-IV): sequencing the most valuable type-strain genomes for metagenomic binning, comparative biology and taxonomic classification.</title>
        <authorList>
            <person name="Goeker M."/>
        </authorList>
    </citation>
    <scope>NUCLEOTIDE SEQUENCE [LARGE SCALE GENOMIC DNA]</scope>
    <source>
        <strain evidence="1 2">DSM 23229</strain>
    </source>
</reference>
<dbReference type="RefSeq" id="WP_121173494.1">
    <property type="nucleotide sequence ID" value="NZ_RBIN01000007.1"/>
</dbReference>
<gene>
    <name evidence="1" type="ORF">C7446_2582</name>
</gene>